<evidence type="ECO:0000256" key="3">
    <source>
        <dbReference type="SAM" id="Phobius"/>
    </source>
</evidence>
<keyword evidence="3" id="KW-0472">Membrane</keyword>
<keyword evidence="1" id="KW-0175">Coiled coil</keyword>
<keyword evidence="3" id="KW-0812">Transmembrane</keyword>
<sequence>MLRTLGAIIGVMAVATLITEGVVVAFYWNQGTLTNDSLQDIKMIMQGIDPSENDPIIDEEDKESEAPSQKEISNLRALRVVGIHERENILSTIGENLRKEAQRIEEEKTSLEQLRDKFQKEMEEITQRNTSTEVERARGVLQSLKPDAMKVEHLMTLDLADCVILIKEMENKEIAKILTGFSDSNQVEVQERGKQVFQNIYQGEPLNSVAQKTMGASQL</sequence>
<feature type="transmembrane region" description="Helical" evidence="3">
    <location>
        <begin position="7"/>
        <end position="28"/>
    </location>
</feature>
<protein>
    <recommendedName>
        <fullName evidence="6">MgtE intracellular N domain protein</fullName>
    </recommendedName>
</protein>
<dbReference type="KEGG" id="plon:Pla110_08230"/>
<feature type="coiled-coil region" evidence="1">
    <location>
        <begin position="94"/>
        <end position="135"/>
    </location>
</feature>
<evidence type="ECO:0008006" key="6">
    <source>
        <dbReference type="Google" id="ProtNLM"/>
    </source>
</evidence>
<evidence type="ECO:0000313" key="5">
    <source>
        <dbReference type="Proteomes" id="UP000317178"/>
    </source>
</evidence>
<accession>A0A518CIQ7</accession>
<gene>
    <name evidence="4" type="ORF">Pla110_08230</name>
</gene>
<keyword evidence="3" id="KW-1133">Transmembrane helix</keyword>
<dbReference type="AlphaFoldDB" id="A0A518CIQ7"/>
<dbReference type="EMBL" id="CP036281">
    <property type="protein sequence ID" value="QDU79118.1"/>
    <property type="molecule type" value="Genomic_DNA"/>
</dbReference>
<feature type="region of interest" description="Disordered" evidence="2">
    <location>
        <begin position="49"/>
        <end position="69"/>
    </location>
</feature>
<reference evidence="4 5" key="1">
    <citation type="submission" date="2019-02" db="EMBL/GenBank/DDBJ databases">
        <title>Deep-cultivation of Planctomycetes and their phenomic and genomic characterization uncovers novel biology.</title>
        <authorList>
            <person name="Wiegand S."/>
            <person name="Jogler M."/>
            <person name="Boedeker C."/>
            <person name="Pinto D."/>
            <person name="Vollmers J."/>
            <person name="Rivas-Marin E."/>
            <person name="Kohn T."/>
            <person name="Peeters S.H."/>
            <person name="Heuer A."/>
            <person name="Rast P."/>
            <person name="Oberbeckmann S."/>
            <person name="Bunk B."/>
            <person name="Jeske O."/>
            <person name="Meyerdierks A."/>
            <person name="Storesund J.E."/>
            <person name="Kallscheuer N."/>
            <person name="Luecker S."/>
            <person name="Lage O.M."/>
            <person name="Pohl T."/>
            <person name="Merkel B.J."/>
            <person name="Hornburger P."/>
            <person name="Mueller R.-W."/>
            <person name="Bruemmer F."/>
            <person name="Labrenz M."/>
            <person name="Spormann A.M."/>
            <person name="Op den Camp H."/>
            <person name="Overmann J."/>
            <person name="Amann R."/>
            <person name="Jetten M.S.M."/>
            <person name="Mascher T."/>
            <person name="Medema M.H."/>
            <person name="Devos D.P."/>
            <person name="Kaster A.-K."/>
            <person name="Ovreas L."/>
            <person name="Rohde M."/>
            <person name="Galperin M.Y."/>
            <person name="Jogler C."/>
        </authorList>
    </citation>
    <scope>NUCLEOTIDE SEQUENCE [LARGE SCALE GENOMIC DNA]</scope>
    <source>
        <strain evidence="4 5">Pla110</strain>
    </source>
</reference>
<dbReference type="Proteomes" id="UP000317178">
    <property type="component" value="Chromosome"/>
</dbReference>
<evidence type="ECO:0000256" key="2">
    <source>
        <dbReference type="SAM" id="MobiDB-lite"/>
    </source>
</evidence>
<feature type="compositionally biased region" description="Acidic residues" evidence="2">
    <location>
        <begin position="51"/>
        <end position="63"/>
    </location>
</feature>
<evidence type="ECO:0000256" key="1">
    <source>
        <dbReference type="SAM" id="Coils"/>
    </source>
</evidence>
<organism evidence="4 5">
    <name type="scientific">Polystyrenella longa</name>
    <dbReference type="NCBI Taxonomy" id="2528007"/>
    <lineage>
        <taxon>Bacteria</taxon>
        <taxon>Pseudomonadati</taxon>
        <taxon>Planctomycetota</taxon>
        <taxon>Planctomycetia</taxon>
        <taxon>Planctomycetales</taxon>
        <taxon>Planctomycetaceae</taxon>
        <taxon>Polystyrenella</taxon>
    </lineage>
</organism>
<proteinExistence type="predicted"/>
<name>A0A518CIQ7_9PLAN</name>
<dbReference type="RefSeq" id="WP_144993468.1">
    <property type="nucleotide sequence ID" value="NZ_CP036281.1"/>
</dbReference>
<keyword evidence="5" id="KW-1185">Reference proteome</keyword>
<evidence type="ECO:0000313" key="4">
    <source>
        <dbReference type="EMBL" id="QDU79118.1"/>
    </source>
</evidence>